<comment type="caution">
    <text evidence="10">The sequence shown here is derived from an EMBL/GenBank/DDBJ whole genome shotgun (WGS) entry which is preliminary data.</text>
</comment>
<dbReference type="SUPFAM" id="SSF101498">
    <property type="entry name" value="Anti-sigma factor FlgM"/>
    <property type="match status" value="1"/>
</dbReference>
<dbReference type="InterPro" id="IPR007412">
    <property type="entry name" value="FlgM"/>
</dbReference>
<keyword evidence="5" id="KW-0805">Transcription regulation</keyword>
<reference evidence="10 11" key="1">
    <citation type="submission" date="2015-11" db="EMBL/GenBank/DDBJ databases">
        <title>Genomic analysis of 38 Legionella species identifies large and diverse effector repertoires.</title>
        <authorList>
            <person name="Burstein D."/>
            <person name="Amaro F."/>
            <person name="Zusman T."/>
            <person name="Lifshitz Z."/>
            <person name="Cohen O."/>
            <person name="Gilbert J.A."/>
            <person name="Pupko T."/>
            <person name="Shuman H.A."/>
            <person name="Segal G."/>
        </authorList>
    </citation>
    <scope>NUCLEOTIDE SEQUENCE [LARGE SCALE GENOMIC DNA]</scope>
    <source>
        <strain evidence="10 11">BL-540</strain>
    </source>
</reference>
<keyword evidence="3" id="KW-0678">Repressor</keyword>
<proteinExistence type="inferred from homology"/>
<dbReference type="RefSeq" id="WP_058470783.1">
    <property type="nucleotide sequence ID" value="NZ_CAAAIC010000003.1"/>
</dbReference>
<evidence type="ECO:0000256" key="2">
    <source>
        <dbReference type="ARBA" id="ARBA00017823"/>
    </source>
</evidence>
<evidence type="ECO:0000256" key="7">
    <source>
        <dbReference type="ARBA" id="ARBA00024739"/>
    </source>
</evidence>
<dbReference type="GO" id="GO:0044781">
    <property type="term" value="P:bacterial-type flagellum organization"/>
    <property type="evidence" value="ECO:0007669"/>
    <property type="project" value="UniProtKB-KW"/>
</dbReference>
<organism evidence="10 11">
    <name type="scientific">Legionella jordanis</name>
    <dbReference type="NCBI Taxonomy" id="456"/>
    <lineage>
        <taxon>Bacteria</taxon>
        <taxon>Pseudomonadati</taxon>
        <taxon>Pseudomonadota</taxon>
        <taxon>Gammaproteobacteria</taxon>
        <taxon>Legionellales</taxon>
        <taxon>Legionellaceae</taxon>
        <taxon>Legionella</taxon>
    </lineage>
</organism>
<comment type="function">
    <text evidence="7">Responsible for the coupling of flagellin expression to flagellar assembly by preventing expression of the flagellin genes when a component of the middle class of proteins is defective. It negatively regulates flagellar genes by inhibiting the activity of FliA by directly binding to FliA.</text>
</comment>
<keyword evidence="11" id="KW-1185">Reference proteome</keyword>
<dbReference type="STRING" id="456.Ljor_1286"/>
<evidence type="ECO:0000256" key="5">
    <source>
        <dbReference type="ARBA" id="ARBA00023015"/>
    </source>
</evidence>
<accession>A0A0W0VA86</accession>
<dbReference type="GO" id="GO:0045892">
    <property type="term" value="P:negative regulation of DNA-templated transcription"/>
    <property type="evidence" value="ECO:0007669"/>
    <property type="project" value="InterPro"/>
</dbReference>
<sequence>MSAIESTVMVNPINDSKTFNISHSENRLARREAAEKDSHLEDSNLVNLSTLSKQLTQLKESILNAPVVDKGKVEFFKEEIASGRYAILSRNIAERMFVEY</sequence>
<dbReference type="OrthoDB" id="5654317at2"/>
<evidence type="ECO:0000256" key="8">
    <source>
        <dbReference type="ARBA" id="ARBA00030117"/>
    </source>
</evidence>
<evidence type="ECO:0000256" key="3">
    <source>
        <dbReference type="ARBA" id="ARBA00022491"/>
    </source>
</evidence>
<keyword evidence="4" id="KW-1005">Bacterial flagellum biogenesis</keyword>
<name>A0A0W0VA86_9GAMM</name>
<gene>
    <name evidence="10" type="primary">flgM</name>
    <name evidence="10" type="ORF">Ljor_1286</name>
</gene>
<dbReference type="NCBIfam" id="TIGR03824">
    <property type="entry name" value="FlgM_jcvi"/>
    <property type="match status" value="1"/>
</dbReference>
<keyword evidence="10" id="KW-0282">Flagellum</keyword>
<feature type="domain" description="Anti-sigma-28 factor FlgM C-terminal" evidence="9">
    <location>
        <begin position="46"/>
        <end position="96"/>
    </location>
</feature>
<evidence type="ECO:0000256" key="1">
    <source>
        <dbReference type="ARBA" id="ARBA00005322"/>
    </source>
</evidence>
<keyword evidence="10" id="KW-0969">Cilium</keyword>
<dbReference type="Pfam" id="PF04316">
    <property type="entry name" value="FlgM"/>
    <property type="match status" value="1"/>
</dbReference>
<dbReference type="EMBL" id="LNYJ01000011">
    <property type="protein sequence ID" value="KTD16980.1"/>
    <property type="molecule type" value="Genomic_DNA"/>
</dbReference>
<evidence type="ECO:0000313" key="10">
    <source>
        <dbReference type="EMBL" id="KTD16980.1"/>
    </source>
</evidence>
<dbReference type="InterPro" id="IPR035890">
    <property type="entry name" value="Anti-sigma-28_factor_FlgM_sf"/>
</dbReference>
<evidence type="ECO:0000259" key="9">
    <source>
        <dbReference type="Pfam" id="PF04316"/>
    </source>
</evidence>
<dbReference type="InterPro" id="IPR031316">
    <property type="entry name" value="FlgM_C"/>
</dbReference>
<dbReference type="PATRIC" id="fig|456.5.peg.1374"/>
<evidence type="ECO:0000256" key="6">
    <source>
        <dbReference type="ARBA" id="ARBA00023163"/>
    </source>
</evidence>
<comment type="similarity">
    <text evidence="1">Belongs to the FlgM family.</text>
</comment>
<dbReference type="AlphaFoldDB" id="A0A0W0VA86"/>
<keyword evidence="6" id="KW-0804">Transcription</keyword>
<evidence type="ECO:0000256" key="4">
    <source>
        <dbReference type="ARBA" id="ARBA00022795"/>
    </source>
</evidence>
<evidence type="ECO:0000313" key="11">
    <source>
        <dbReference type="Proteomes" id="UP000055035"/>
    </source>
</evidence>
<protein>
    <recommendedName>
        <fullName evidence="2">Negative regulator of flagellin synthesis</fullName>
    </recommendedName>
    <alternativeName>
        <fullName evidence="8">Anti-sigma-28 factor</fullName>
    </alternativeName>
</protein>
<keyword evidence="10" id="KW-0966">Cell projection</keyword>
<dbReference type="Proteomes" id="UP000055035">
    <property type="component" value="Unassembled WGS sequence"/>
</dbReference>